<sequence length="21" mass="2276">MGTVCTVSPAPAFFFPFPFIV</sequence>
<proteinExistence type="predicted"/>
<evidence type="ECO:0000313" key="1">
    <source>
        <dbReference type="EMBL" id="JAH36207.1"/>
    </source>
</evidence>
<protein>
    <submittedName>
        <fullName evidence="1">Uncharacterized protein</fullName>
    </submittedName>
</protein>
<accession>A0A0E9S4Q7</accession>
<name>A0A0E9S4Q7_ANGAN</name>
<reference evidence="1" key="1">
    <citation type="submission" date="2014-11" db="EMBL/GenBank/DDBJ databases">
        <authorList>
            <person name="Amaro Gonzalez C."/>
        </authorList>
    </citation>
    <scope>NUCLEOTIDE SEQUENCE</scope>
</reference>
<reference evidence="1" key="2">
    <citation type="journal article" date="2015" name="Fish Shellfish Immunol.">
        <title>Early steps in the European eel (Anguilla anguilla)-Vibrio vulnificus interaction in the gills: Role of the RtxA13 toxin.</title>
        <authorList>
            <person name="Callol A."/>
            <person name="Pajuelo D."/>
            <person name="Ebbesson L."/>
            <person name="Teles M."/>
            <person name="MacKenzie S."/>
            <person name="Amaro C."/>
        </authorList>
    </citation>
    <scope>NUCLEOTIDE SEQUENCE</scope>
</reference>
<organism evidence="1">
    <name type="scientific">Anguilla anguilla</name>
    <name type="common">European freshwater eel</name>
    <name type="synonym">Muraena anguilla</name>
    <dbReference type="NCBI Taxonomy" id="7936"/>
    <lineage>
        <taxon>Eukaryota</taxon>
        <taxon>Metazoa</taxon>
        <taxon>Chordata</taxon>
        <taxon>Craniata</taxon>
        <taxon>Vertebrata</taxon>
        <taxon>Euteleostomi</taxon>
        <taxon>Actinopterygii</taxon>
        <taxon>Neopterygii</taxon>
        <taxon>Teleostei</taxon>
        <taxon>Anguilliformes</taxon>
        <taxon>Anguillidae</taxon>
        <taxon>Anguilla</taxon>
    </lineage>
</organism>
<dbReference type="EMBL" id="GBXM01072370">
    <property type="protein sequence ID" value="JAH36207.1"/>
    <property type="molecule type" value="Transcribed_RNA"/>
</dbReference>
<dbReference type="AlphaFoldDB" id="A0A0E9S4Q7"/>